<dbReference type="EMBL" id="CAVLEF010000002">
    <property type="protein sequence ID" value="CAK1540916.1"/>
    <property type="molecule type" value="Genomic_DNA"/>
</dbReference>
<dbReference type="SUPFAM" id="SSF101898">
    <property type="entry name" value="NHL repeat"/>
    <property type="match status" value="1"/>
</dbReference>
<organism evidence="1 2">
    <name type="scientific">Leptosia nina</name>
    <dbReference type="NCBI Taxonomy" id="320188"/>
    <lineage>
        <taxon>Eukaryota</taxon>
        <taxon>Metazoa</taxon>
        <taxon>Ecdysozoa</taxon>
        <taxon>Arthropoda</taxon>
        <taxon>Hexapoda</taxon>
        <taxon>Insecta</taxon>
        <taxon>Pterygota</taxon>
        <taxon>Neoptera</taxon>
        <taxon>Endopterygota</taxon>
        <taxon>Lepidoptera</taxon>
        <taxon>Glossata</taxon>
        <taxon>Ditrysia</taxon>
        <taxon>Papilionoidea</taxon>
        <taxon>Pieridae</taxon>
        <taxon>Pierinae</taxon>
        <taxon>Leptosia</taxon>
    </lineage>
</organism>
<evidence type="ECO:0000313" key="2">
    <source>
        <dbReference type="Proteomes" id="UP001497472"/>
    </source>
</evidence>
<evidence type="ECO:0008006" key="3">
    <source>
        <dbReference type="Google" id="ProtNLM"/>
    </source>
</evidence>
<comment type="caution">
    <text evidence="1">The sequence shown here is derived from an EMBL/GenBank/DDBJ whole genome shotgun (WGS) entry which is preliminary data.</text>
</comment>
<reference evidence="1 2" key="1">
    <citation type="submission" date="2023-11" db="EMBL/GenBank/DDBJ databases">
        <authorList>
            <person name="Okamura Y."/>
        </authorList>
    </citation>
    <scope>NUCLEOTIDE SEQUENCE [LARGE SCALE GENOMIC DNA]</scope>
</reference>
<dbReference type="InterPro" id="IPR015943">
    <property type="entry name" value="WD40/YVTN_repeat-like_dom_sf"/>
</dbReference>
<proteinExistence type="predicted"/>
<sequence>MGNKWYIKEILWSHVGRAFNLNIHKASNSLLFSFSVLESYSDLNFLLAYYNIDTKDYSVIAGIPDGCAVAIDQKNDEIFLGGSDGIYKYNMITKIADFHKEKGKNIWNLFFKRNLFYINYPDQQLYMEIDDKFAKVKEFEATQIDYFHICNNNDIIYANKTGLYKFENGPSRAYAINELISVRQITEDIEGNVYVCSNIGIFRYDKEKLHKILDIRNLHGLAFDRDNSLIVSDEKRIFKLVESHIGCIEEEQW</sequence>
<keyword evidence="2" id="KW-1185">Reference proteome</keyword>
<evidence type="ECO:0000313" key="1">
    <source>
        <dbReference type="EMBL" id="CAK1540916.1"/>
    </source>
</evidence>
<dbReference type="AlphaFoldDB" id="A0AAV1IXR4"/>
<name>A0AAV1IXR4_9NEOP</name>
<dbReference type="Gene3D" id="2.130.10.10">
    <property type="entry name" value="YVTN repeat-like/Quinoprotein amine dehydrogenase"/>
    <property type="match status" value="1"/>
</dbReference>
<accession>A0AAV1IXR4</accession>
<gene>
    <name evidence="1" type="ORF">LNINA_LOCUS936</name>
</gene>
<dbReference type="Proteomes" id="UP001497472">
    <property type="component" value="Unassembled WGS sequence"/>
</dbReference>
<protein>
    <recommendedName>
        <fullName evidence="3">Ommochrome-binding protein-like</fullName>
    </recommendedName>
</protein>